<evidence type="ECO:0000256" key="1">
    <source>
        <dbReference type="ARBA" id="ARBA00004651"/>
    </source>
</evidence>
<evidence type="ECO:0000256" key="16">
    <source>
        <dbReference type="ARBA" id="ARBA00023170"/>
    </source>
</evidence>
<gene>
    <name evidence="23" type="ORF">PFLUV_G00039740</name>
</gene>
<protein>
    <recommendedName>
        <fullName evidence="3">catechol O-methyltransferase</fullName>
        <ecNumber evidence="3">2.1.1.6</ecNumber>
    </recommendedName>
</protein>
<evidence type="ECO:0000256" key="19">
    <source>
        <dbReference type="ARBA" id="ARBA00023453"/>
    </source>
</evidence>
<name>A0A6A5EPC3_PERFL</name>
<dbReference type="PROSITE" id="PS00979">
    <property type="entry name" value="G_PROTEIN_RECEP_F3_1"/>
    <property type="match status" value="1"/>
</dbReference>
<dbReference type="Gene3D" id="3.40.50.150">
    <property type="entry name" value="Vaccinia Virus protein VP39"/>
    <property type="match status" value="1"/>
</dbReference>
<keyword evidence="12 21" id="KW-1133">Transmembrane helix</keyword>
<dbReference type="PROSITE" id="PS00981">
    <property type="entry name" value="G_PROTEIN_RECEP_F3_3"/>
    <property type="match status" value="1"/>
</dbReference>
<dbReference type="GO" id="GO:0006584">
    <property type="term" value="P:catecholamine metabolic process"/>
    <property type="evidence" value="ECO:0007669"/>
    <property type="project" value="UniProtKB-KW"/>
</dbReference>
<dbReference type="FunFam" id="3.40.50.2300:FF:000009">
    <property type="entry name" value="Glutamate receptor, metabotropic 4"/>
    <property type="match status" value="1"/>
</dbReference>
<dbReference type="Gene3D" id="2.10.50.30">
    <property type="entry name" value="GPCR, family 3, nine cysteines domain"/>
    <property type="match status" value="1"/>
</dbReference>
<dbReference type="AlphaFoldDB" id="A0A6A5EPC3"/>
<dbReference type="GO" id="GO:0004930">
    <property type="term" value="F:G protein-coupled receptor activity"/>
    <property type="evidence" value="ECO:0007669"/>
    <property type="project" value="UniProtKB-KW"/>
</dbReference>
<feature type="transmembrane region" description="Helical" evidence="21">
    <location>
        <begin position="996"/>
        <end position="1017"/>
    </location>
</feature>
<dbReference type="PANTHER" id="PTHR24060">
    <property type="entry name" value="METABOTROPIC GLUTAMATE RECEPTOR"/>
    <property type="match status" value="1"/>
</dbReference>
<dbReference type="GO" id="GO:0005886">
    <property type="term" value="C:plasma membrane"/>
    <property type="evidence" value="ECO:0007669"/>
    <property type="project" value="UniProtKB-SubCell"/>
</dbReference>
<keyword evidence="6" id="KW-0808">Transferase</keyword>
<dbReference type="Proteomes" id="UP000465112">
    <property type="component" value="Chromosome 4"/>
</dbReference>
<dbReference type="InterPro" id="IPR000337">
    <property type="entry name" value="GPCR_3"/>
</dbReference>
<feature type="transmembrane region" description="Helical" evidence="21">
    <location>
        <begin position="1081"/>
        <end position="1103"/>
    </location>
</feature>
<dbReference type="InterPro" id="IPR001828">
    <property type="entry name" value="ANF_lig-bd_rcpt"/>
</dbReference>
<evidence type="ECO:0000313" key="23">
    <source>
        <dbReference type="EMBL" id="KAF1391227.1"/>
    </source>
</evidence>
<evidence type="ECO:0000256" key="2">
    <source>
        <dbReference type="ARBA" id="ARBA00007242"/>
    </source>
</evidence>
<dbReference type="EC" id="2.1.1.6" evidence="3"/>
<proteinExistence type="inferred from homology"/>
<keyword evidence="16" id="KW-0675">Receptor</keyword>
<keyword evidence="10" id="KW-0531">Neurotransmitter degradation</keyword>
<dbReference type="SUPFAM" id="SSF53822">
    <property type="entry name" value="Periplasmic binding protein-like I"/>
    <property type="match status" value="1"/>
</dbReference>
<comment type="caution">
    <text evidence="23">The sequence shown here is derived from an EMBL/GenBank/DDBJ whole genome shotgun (WGS) entry which is preliminary data.</text>
</comment>
<dbReference type="PROSITE" id="PS51682">
    <property type="entry name" value="SAM_OMT_I"/>
    <property type="match status" value="1"/>
</dbReference>
<dbReference type="GO" id="GO:0016206">
    <property type="term" value="F:catechol O-methyltransferase activity"/>
    <property type="evidence" value="ECO:0007669"/>
    <property type="project" value="UniProtKB-EC"/>
</dbReference>
<dbReference type="EMBL" id="VHII01000004">
    <property type="protein sequence ID" value="KAF1391227.1"/>
    <property type="molecule type" value="Genomic_DNA"/>
</dbReference>
<dbReference type="SUPFAM" id="SSF53335">
    <property type="entry name" value="S-adenosyl-L-methionine-dependent methyltransferases"/>
    <property type="match status" value="1"/>
</dbReference>
<evidence type="ECO:0000256" key="18">
    <source>
        <dbReference type="ARBA" id="ARBA00023224"/>
    </source>
</evidence>
<comment type="similarity">
    <text evidence="19">Belongs to the class I-like SAM-binding methyltransferase superfamily. Cation-dependent O-methyltransferase family.</text>
</comment>
<keyword evidence="8 21" id="KW-0812">Transmembrane</keyword>
<dbReference type="GO" id="GO:0032259">
    <property type="term" value="P:methylation"/>
    <property type="evidence" value="ECO:0007669"/>
    <property type="project" value="UniProtKB-KW"/>
</dbReference>
<evidence type="ECO:0000256" key="13">
    <source>
        <dbReference type="ARBA" id="ARBA00023040"/>
    </source>
</evidence>
<dbReference type="Pfam" id="PF01596">
    <property type="entry name" value="Methyltransf_3"/>
    <property type="match status" value="1"/>
</dbReference>
<evidence type="ECO:0000256" key="5">
    <source>
        <dbReference type="ARBA" id="ARBA00022603"/>
    </source>
</evidence>
<dbReference type="Pfam" id="PF01094">
    <property type="entry name" value="ANF_receptor"/>
    <property type="match status" value="1"/>
</dbReference>
<comment type="similarity">
    <text evidence="2">Belongs to the G-protein coupled receptor 3 family.</text>
</comment>
<comment type="catalytic activity">
    <reaction evidence="20">
        <text>a catechol + S-adenosyl-L-methionine = a guaiacol + S-adenosyl-L-homocysteine + H(+)</text>
        <dbReference type="Rhea" id="RHEA:17877"/>
        <dbReference type="ChEBI" id="CHEBI:15378"/>
        <dbReference type="ChEBI" id="CHEBI:33566"/>
        <dbReference type="ChEBI" id="CHEBI:57856"/>
        <dbReference type="ChEBI" id="CHEBI:59789"/>
        <dbReference type="ChEBI" id="CHEBI:134251"/>
        <dbReference type="EC" id="2.1.1.6"/>
    </reaction>
</comment>
<dbReference type="FunFam" id="2.10.50.30:FF:000001">
    <property type="entry name" value="metabotropic glutamate receptor 1"/>
    <property type="match status" value="1"/>
</dbReference>
<evidence type="ECO:0000256" key="6">
    <source>
        <dbReference type="ARBA" id="ARBA00022679"/>
    </source>
</evidence>
<dbReference type="InterPro" id="IPR017978">
    <property type="entry name" value="GPCR_3_C"/>
</dbReference>
<evidence type="ECO:0000256" key="20">
    <source>
        <dbReference type="ARBA" id="ARBA00051279"/>
    </source>
</evidence>
<keyword evidence="11" id="KW-0128">Catecholamine metabolism</keyword>
<evidence type="ECO:0000256" key="21">
    <source>
        <dbReference type="SAM" id="Phobius"/>
    </source>
</evidence>
<dbReference type="FunFam" id="3.40.50.2300:FF:000196">
    <property type="entry name" value="Glutamate metabotropic receptor 7"/>
    <property type="match status" value="1"/>
</dbReference>
<evidence type="ECO:0000256" key="4">
    <source>
        <dbReference type="ARBA" id="ARBA00022475"/>
    </source>
</evidence>
<feature type="transmembrane region" description="Helical" evidence="21">
    <location>
        <begin position="922"/>
        <end position="942"/>
    </location>
</feature>
<evidence type="ECO:0000256" key="8">
    <source>
        <dbReference type="ARBA" id="ARBA00022692"/>
    </source>
</evidence>
<feature type="domain" description="G-protein coupled receptors family 3 profile" evidence="22">
    <location>
        <begin position="884"/>
        <end position="1158"/>
    </location>
</feature>
<reference evidence="23 24" key="1">
    <citation type="submission" date="2019-06" db="EMBL/GenBank/DDBJ databases">
        <title>A chromosome-scale genome assembly of the European perch, Perca fluviatilis.</title>
        <authorList>
            <person name="Roques C."/>
            <person name="Zahm M."/>
            <person name="Cabau C."/>
            <person name="Klopp C."/>
            <person name="Bouchez O."/>
            <person name="Donnadieu C."/>
            <person name="Kuhl H."/>
            <person name="Gislard M."/>
            <person name="Guendouz S."/>
            <person name="Journot L."/>
            <person name="Haffray P."/>
            <person name="Bestin A."/>
            <person name="Morvezen R."/>
            <person name="Feron R."/>
            <person name="Wen M."/>
            <person name="Jouanno E."/>
            <person name="Herpin A."/>
            <person name="Schartl M."/>
            <person name="Postlethwait J."/>
            <person name="Schaerlinger B."/>
            <person name="Chardard D."/>
            <person name="Lecocq T."/>
            <person name="Poncet C."/>
            <person name="Jaffrelo L."/>
            <person name="Lampietro C."/>
            <person name="Guiguen Y."/>
        </authorList>
    </citation>
    <scope>NUCLEOTIDE SEQUENCE [LARGE SCALE GENOMIC DNA]</scope>
    <source>
        <tissue evidence="23">Blood</tissue>
    </source>
</reference>
<dbReference type="InterPro" id="IPR017979">
    <property type="entry name" value="GPCR_3_CS"/>
</dbReference>
<dbReference type="InterPro" id="IPR028082">
    <property type="entry name" value="Peripla_BP_I"/>
</dbReference>
<evidence type="ECO:0000256" key="10">
    <source>
        <dbReference type="ARBA" id="ARBA00022867"/>
    </source>
</evidence>
<comment type="subcellular location">
    <subcellularLocation>
        <location evidence="1">Cell membrane</location>
        <topology evidence="1">Multi-pass membrane protein</topology>
    </subcellularLocation>
</comment>
<dbReference type="FunFam" id="3.40.50.150:FF:000054">
    <property type="entry name" value="Catechol O-methyltransferase"/>
    <property type="match status" value="1"/>
</dbReference>
<keyword evidence="13" id="KW-0297">G-protein coupled receptor</keyword>
<keyword evidence="9" id="KW-0732">Signal</keyword>
<evidence type="ECO:0000256" key="9">
    <source>
        <dbReference type="ARBA" id="ARBA00022729"/>
    </source>
</evidence>
<evidence type="ECO:0000256" key="11">
    <source>
        <dbReference type="ARBA" id="ARBA00022939"/>
    </source>
</evidence>
<feature type="transmembrane region" description="Helical" evidence="21">
    <location>
        <begin position="1123"/>
        <end position="1145"/>
    </location>
</feature>
<dbReference type="Gene3D" id="3.40.50.2300">
    <property type="match status" value="2"/>
</dbReference>
<evidence type="ECO:0000256" key="17">
    <source>
        <dbReference type="ARBA" id="ARBA00023180"/>
    </source>
</evidence>
<dbReference type="PRINTS" id="PR00593">
    <property type="entry name" value="MTABOTROPICR"/>
</dbReference>
<keyword evidence="5" id="KW-0489">Methyltransferase</keyword>
<keyword evidence="7" id="KW-0949">S-adenosyl-L-methionine</keyword>
<keyword evidence="17" id="KW-0325">Glycoprotein</keyword>
<dbReference type="InterPro" id="IPR011500">
    <property type="entry name" value="GPCR_3_9-Cys_dom"/>
</dbReference>
<sequence length="1186" mass="132307">MWLTVLYSCTGGAALLYALYRWVIPAAVQYHGGLALIWHDVIVERMLDTLTQSTRPQRILTAVQKNATRGDPRSVVKAIDHFCRNKEWAMNVGDEKGCILDSVVSEVNPATVLELGTYCGYSTVRIASLLPPNAKLITLEFNPDFAAIARQVIAWAGLEDKVQLVEGASGDWIPKMKEQFGVKTFDLVFLDHWKNSYLPDTKLMEECGLLRKGSVLLADNVICPGAPEYLEFIRSSPRYKSQYFKSHLEYTKVEDGLEKSVFLGLVNEEWTGVKGRGSGLVLSVPLLVIMMTSEARSSHRCCWLSSPFTYQTWLQLIWVLLLGVSPGSWAQQGTQPQSIKIEGDITLGGLFPVHSRGPAGVPCGEIKREKGIHRLEAMLYALDQINSDPDLLPNITLGARILDTCSRDTYALEQSLTFVQALIQKDTSDVRCSNGEPPIIPKPERVVGVIGASGSSVSIMVANVLRLFSIPQISYASTAPELSDKSRYEFFSRVVPPDSYQAQAMVDIVKAMGWNYVSTLASEGNYGESGVDAFLQISREAGGLCIAQSIKIPREPRPGEFEKIIKRLMETSNARGVIIFANEDDIKRVLQSAKKANLTGHFLFVGSDSWGAKNSPIQDQEDVAEGAVTILPKRASIDGFDQYFTSRSLENNRRNIWFAEFWEDDFKCKLTRPGIKYELGRRKCTGEERISQHSQYEQEGKVQFVIDAVYAMAHALHSMHMDLCPGSMGVCEKMDPVEGQMLLQYIHSVNFNGSAGTGVMFNENGDAPGRYDIFQYQLSNVSNPGYKVIGQWTNHLRLNPEEMQWSGGDRNIPESVCSFPCESGERKKMVKGVPCCWHCELCDGYQYLLDEFSCDMCPFDMRPLKNRTGCRITPIVKLEWSSPWAIIPVFLAILGILATTGVIVTFIRFNDTPIVRASGRELSYVLLTGIFLIYLITFLMIAEPSVAVCAFRRLLLGLGMSISYSAMLTKTNRIYRIFEQGKKSVTPPKFISPTSQLIITFILISVQLLGVFIWFGVMPPHTIIDYEEQKPPNPEFARGVLKCDMSDLSLILCLSYSIVLMITCTVYAIKSRGVPETFNEAKPIGFTMYTTCIIWLAFVPIFFGTAQSTEKMFIQTTTLTVSMSLSATVSLGMLYIPKVYVIIFHPEQNVQKRKRSFKAVAQAATVSTNLSQKSNGESKIVPDRSQ</sequence>
<dbReference type="Pfam" id="PF07562">
    <property type="entry name" value="NCD3G"/>
    <property type="match status" value="1"/>
</dbReference>
<evidence type="ECO:0000256" key="14">
    <source>
        <dbReference type="ARBA" id="ARBA00023136"/>
    </source>
</evidence>
<keyword evidence="24" id="KW-1185">Reference proteome</keyword>
<dbReference type="PRINTS" id="PR01054">
    <property type="entry name" value="MTABOTROPC4R"/>
</dbReference>
<evidence type="ECO:0000256" key="7">
    <source>
        <dbReference type="ARBA" id="ARBA00022691"/>
    </source>
</evidence>
<feature type="transmembrane region" description="Helical" evidence="21">
    <location>
        <begin position="1048"/>
        <end position="1069"/>
    </location>
</feature>
<accession>A0A6A5EPC3</accession>
<dbReference type="CDD" id="cd02440">
    <property type="entry name" value="AdoMet_MTases"/>
    <property type="match status" value="1"/>
</dbReference>
<dbReference type="PRINTS" id="PR00248">
    <property type="entry name" value="GPCRMGR"/>
</dbReference>
<dbReference type="InterPro" id="IPR001786">
    <property type="entry name" value="GPCR_3_mGluR4"/>
</dbReference>
<feature type="transmembrane region" description="Helical" evidence="21">
    <location>
        <begin position="954"/>
        <end position="975"/>
    </location>
</feature>
<dbReference type="CDD" id="cd15286">
    <property type="entry name" value="7tmC_mGluR_group3"/>
    <property type="match status" value="1"/>
</dbReference>
<keyword evidence="18" id="KW-0807">Transducer</keyword>
<keyword evidence="4" id="KW-1003">Cell membrane</keyword>
<dbReference type="InterPro" id="IPR000162">
    <property type="entry name" value="GPCR_3_mtglu_rcpt"/>
</dbReference>
<dbReference type="PROSITE" id="PS00980">
    <property type="entry name" value="G_PROTEIN_RECEP_F3_2"/>
    <property type="match status" value="1"/>
</dbReference>
<evidence type="ECO:0000259" key="22">
    <source>
        <dbReference type="PROSITE" id="PS50259"/>
    </source>
</evidence>
<dbReference type="InterPro" id="IPR002935">
    <property type="entry name" value="SAM_O-MeTrfase"/>
</dbReference>
<dbReference type="PROSITE" id="PS50259">
    <property type="entry name" value="G_PROTEIN_RECEP_F3_4"/>
    <property type="match status" value="1"/>
</dbReference>
<evidence type="ECO:0000256" key="15">
    <source>
        <dbReference type="ARBA" id="ARBA00023157"/>
    </source>
</evidence>
<feature type="transmembrane region" description="Helical" evidence="21">
    <location>
        <begin position="884"/>
        <end position="910"/>
    </location>
</feature>
<dbReference type="InterPro" id="IPR050726">
    <property type="entry name" value="mGluR"/>
</dbReference>
<keyword evidence="14 21" id="KW-0472">Membrane</keyword>
<dbReference type="Pfam" id="PF00003">
    <property type="entry name" value="7tm_3"/>
    <property type="match status" value="1"/>
</dbReference>
<keyword evidence="15" id="KW-1015">Disulfide bond</keyword>
<evidence type="ECO:0000256" key="12">
    <source>
        <dbReference type="ARBA" id="ARBA00022989"/>
    </source>
</evidence>
<evidence type="ECO:0000256" key="3">
    <source>
        <dbReference type="ARBA" id="ARBA00012880"/>
    </source>
</evidence>
<evidence type="ECO:0000313" key="24">
    <source>
        <dbReference type="Proteomes" id="UP000465112"/>
    </source>
</evidence>
<dbReference type="CDD" id="cd06376">
    <property type="entry name" value="PBP1_mGluR_groupIII"/>
    <property type="match status" value="1"/>
</dbReference>
<dbReference type="InterPro" id="IPR029063">
    <property type="entry name" value="SAM-dependent_MTases_sf"/>
</dbReference>
<organism evidence="23 24">
    <name type="scientific">Perca fluviatilis</name>
    <name type="common">European perch</name>
    <dbReference type="NCBI Taxonomy" id="8168"/>
    <lineage>
        <taxon>Eukaryota</taxon>
        <taxon>Metazoa</taxon>
        <taxon>Chordata</taxon>
        <taxon>Craniata</taxon>
        <taxon>Vertebrata</taxon>
        <taxon>Euteleostomi</taxon>
        <taxon>Actinopterygii</taxon>
        <taxon>Neopterygii</taxon>
        <taxon>Teleostei</taxon>
        <taxon>Neoteleostei</taxon>
        <taxon>Acanthomorphata</taxon>
        <taxon>Eupercaria</taxon>
        <taxon>Perciformes</taxon>
        <taxon>Percoidei</taxon>
        <taxon>Percidae</taxon>
        <taxon>Percinae</taxon>
        <taxon>Perca</taxon>
    </lineage>
</organism>
<dbReference type="InterPro" id="IPR038550">
    <property type="entry name" value="GPCR_3_9-Cys_sf"/>
</dbReference>